<keyword evidence="3" id="KW-1185">Reference proteome</keyword>
<dbReference type="Gene3D" id="2.60.120.10">
    <property type="entry name" value="Jelly Rolls"/>
    <property type="match status" value="1"/>
</dbReference>
<dbReference type="InterPro" id="IPR011051">
    <property type="entry name" value="RmlC_Cupin_sf"/>
</dbReference>
<protein>
    <recommendedName>
        <fullName evidence="1">Cupin type-2 domain-containing protein</fullName>
    </recommendedName>
</protein>
<proteinExistence type="predicted"/>
<dbReference type="EMBL" id="NPIA01000008">
    <property type="protein sequence ID" value="OZM56161.1"/>
    <property type="molecule type" value="Genomic_DNA"/>
</dbReference>
<sequence length="400" mass="46273">MNNNRKSTSIQLLPLVLLHYMQDSQSYIHKSNMPSVKCIIANVEGSAIKAIMKISESYQANQSVLGDLPHWGNQAFKSFTNDLLSEENPFPCILGVEGMKAGQLRFCFIDSTEDESALKNLASHLTHYLQHYKKIGKNTSFVAFFKPDDLKTMEQYEKQFWGILQALHKYDNQPWPKEVPKDPNNPLWEFSFQNEPIFVVCNTPAHEKRKSRYSSTFMMTFQPRWVFEGMNAQTKKGQKVQKIVRDRLKKYDKIKAHPELNWYGDPETREWKQYFLRDENDSTLNKCPFHTSLKEERKMPMTKVTIEKNVGGTMEEVVREILPEATSYVEIQNDAPHQEHPTHTHPTDEILHILEGTIYFTIGEETTLCHPGDRIYLPKETVHGSKAGPTGCLYVISIQK</sequence>
<evidence type="ECO:0000313" key="2">
    <source>
        <dbReference type="EMBL" id="OZM56161.1"/>
    </source>
</evidence>
<gene>
    <name evidence="2" type="ORF">CIB95_13750</name>
</gene>
<dbReference type="Proteomes" id="UP000217083">
    <property type="component" value="Unassembled WGS sequence"/>
</dbReference>
<dbReference type="AlphaFoldDB" id="A0A263BR40"/>
<evidence type="ECO:0000313" key="3">
    <source>
        <dbReference type="Proteomes" id="UP000217083"/>
    </source>
</evidence>
<comment type="caution">
    <text evidence="2">The sequence shown here is derived from an EMBL/GenBank/DDBJ whole genome shotgun (WGS) entry which is preliminary data.</text>
</comment>
<feature type="domain" description="Cupin type-2" evidence="1">
    <location>
        <begin position="334"/>
        <end position="384"/>
    </location>
</feature>
<dbReference type="InterPro" id="IPR013096">
    <property type="entry name" value="Cupin_2"/>
</dbReference>
<dbReference type="Pfam" id="PF07883">
    <property type="entry name" value="Cupin_2"/>
    <property type="match status" value="1"/>
</dbReference>
<dbReference type="InterPro" id="IPR014988">
    <property type="entry name" value="Uncharacterised_YqcI/YcgG"/>
</dbReference>
<dbReference type="Pfam" id="PF08892">
    <property type="entry name" value="YqcI_YcgG"/>
    <property type="match status" value="1"/>
</dbReference>
<evidence type="ECO:0000259" key="1">
    <source>
        <dbReference type="Pfam" id="PF07883"/>
    </source>
</evidence>
<reference evidence="2 3" key="2">
    <citation type="submission" date="2017-09" db="EMBL/GenBank/DDBJ databases">
        <title>Bacillus patelloidae sp. nov., isolated from the intestinal tract of a marine limpet.</title>
        <authorList>
            <person name="Liu R."/>
            <person name="Dong C."/>
            <person name="Shao Z."/>
        </authorList>
    </citation>
    <scope>NUCLEOTIDE SEQUENCE [LARGE SCALE GENOMIC DNA]</scope>
    <source>
        <strain evidence="2 3">SA5d-4</strain>
    </source>
</reference>
<dbReference type="SUPFAM" id="SSF51182">
    <property type="entry name" value="RmlC-like cupins"/>
    <property type="match status" value="1"/>
</dbReference>
<organism evidence="2 3">
    <name type="scientific">Lottiidibacillus patelloidae</name>
    <dbReference type="NCBI Taxonomy" id="2670334"/>
    <lineage>
        <taxon>Bacteria</taxon>
        <taxon>Bacillati</taxon>
        <taxon>Bacillota</taxon>
        <taxon>Bacilli</taxon>
        <taxon>Bacillales</taxon>
        <taxon>Bacillaceae</taxon>
        <taxon>Lottiidibacillus</taxon>
    </lineage>
</organism>
<accession>A0A263BR40</accession>
<name>A0A263BR40_9BACI</name>
<dbReference type="InterPro" id="IPR014710">
    <property type="entry name" value="RmlC-like_jellyroll"/>
</dbReference>
<reference evidence="3" key="1">
    <citation type="submission" date="2017-08" db="EMBL/GenBank/DDBJ databases">
        <authorList>
            <person name="Huang Z."/>
        </authorList>
    </citation>
    <scope>NUCLEOTIDE SEQUENCE [LARGE SCALE GENOMIC DNA]</scope>
    <source>
        <strain evidence="3">SA5d-4</strain>
    </source>
</reference>
<dbReference type="PANTHER" id="PTHR40045">
    <property type="entry name" value="YCGG FAMILY PROTEIN"/>
    <property type="match status" value="1"/>
</dbReference>
<dbReference type="PANTHER" id="PTHR40045:SF1">
    <property type="entry name" value="YQCI_YCGG FAMILY PROTEIN"/>
    <property type="match status" value="1"/>
</dbReference>